<evidence type="ECO:0000313" key="2">
    <source>
        <dbReference type="EMBL" id="PRY32973.1"/>
    </source>
</evidence>
<dbReference type="OrthoDB" id="3789019at2"/>
<dbReference type="AlphaFoldDB" id="A0A2T0SHY4"/>
<feature type="transmembrane region" description="Helical" evidence="1">
    <location>
        <begin position="15"/>
        <end position="33"/>
    </location>
</feature>
<feature type="transmembrane region" description="Helical" evidence="1">
    <location>
        <begin position="116"/>
        <end position="140"/>
    </location>
</feature>
<comment type="caution">
    <text evidence="2">The sequence shown here is derived from an EMBL/GenBank/DDBJ whole genome shotgun (WGS) entry which is preliminary data.</text>
</comment>
<reference evidence="2 3" key="1">
    <citation type="submission" date="2018-03" db="EMBL/GenBank/DDBJ databases">
        <title>Genomic Encyclopedia of Archaeal and Bacterial Type Strains, Phase II (KMG-II): from individual species to whole genera.</title>
        <authorList>
            <person name="Goeker M."/>
        </authorList>
    </citation>
    <scope>NUCLEOTIDE SEQUENCE [LARGE SCALE GENOMIC DNA]</scope>
    <source>
        <strain evidence="2 3">DSM 45348</strain>
    </source>
</reference>
<sequence length="149" mass="15431">MSAAKPRPSPAARRAGYTVAAVVNVVLLVLINGRPGWSAVPFLTGGMTAVLPLLNASLLIGVAVDLVQIVHDPRWTVALGGIVTTAVGIAVLARLWEVFPFAFTDPSTDWAMVVRVVLAVGLIGSAAGLLAHTISLLGAVRQRLRAGHA</sequence>
<organism evidence="2 3">
    <name type="scientific">Pseudosporangium ferrugineum</name>
    <dbReference type="NCBI Taxonomy" id="439699"/>
    <lineage>
        <taxon>Bacteria</taxon>
        <taxon>Bacillati</taxon>
        <taxon>Actinomycetota</taxon>
        <taxon>Actinomycetes</taxon>
        <taxon>Micromonosporales</taxon>
        <taxon>Micromonosporaceae</taxon>
        <taxon>Pseudosporangium</taxon>
    </lineage>
</organism>
<evidence type="ECO:0000313" key="3">
    <source>
        <dbReference type="Proteomes" id="UP000239209"/>
    </source>
</evidence>
<proteinExistence type="predicted"/>
<keyword evidence="1" id="KW-0812">Transmembrane</keyword>
<keyword evidence="1" id="KW-1133">Transmembrane helix</keyword>
<protein>
    <submittedName>
        <fullName evidence="2">Uncharacterized protein</fullName>
    </submittedName>
</protein>
<name>A0A2T0SHY4_9ACTN</name>
<feature type="transmembrane region" description="Helical" evidence="1">
    <location>
        <begin position="76"/>
        <end position="96"/>
    </location>
</feature>
<gene>
    <name evidence="2" type="ORF">CLV70_101133</name>
</gene>
<keyword evidence="3" id="KW-1185">Reference proteome</keyword>
<evidence type="ECO:0000256" key="1">
    <source>
        <dbReference type="SAM" id="Phobius"/>
    </source>
</evidence>
<dbReference type="RefSeq" id="WP_106124340.1">
    <property type="nucleotide sequence ID" value="NZ_PVZG01000001.1"/>
</dbReference>
<dbReference type="Proteomes" id="UP000239209">
    <property type="component" value="Unassembled WGS sequence"/>
</dbReference>
<accession>A0A2T0SHY4</accession>
<dbReference type="EMBL" id="PVZG01000001">
    <property type="protein sequence ID" value="PRY32973.1"/>
    <property type="molecule type" value="Genomic_DNA"/>
</dbReference>
<feature type="transmembrane region" description="Helical" evidence="1">
    <location>
        <begin position="39"/>
        <end position="64"/>
    </location>
</feature>
<keyword evidence="1" id="KW-0472">Membrane</keyword>